<keyword evidence="2" id="KW-1185">Reference proteome</keyword>
<proteinExistence type="predicted"/>
<reference evidence="1 2" key="1">
    <citation type="journal article" date="2014" name="Nat. Commun.">
        <title>Multiple recent horizontal transfers of a large genomic region in cheese making fungi.</title>
        <authorList>
            <person name="Cheeseman K."/>
            <person name="Ropars J."/>
            <person name="Renault P."/>
            <person name="Dupont J."/>
            <person name="Gouzy J."/>
            <person name="Branca A."/>
            <person name="Abraham A.L."/>
            <person name="Ceppi M."/>
            <person name="Conseiller E."/>
            <person name="Debuchy R."/>
            <person name="Malagnac F."/>
            <person name="Goarin A."/>
            <person name="Silar P."/>
            <person name="Lacoste S."/>
            <person name="Sallet E."/>
            <person name="Bensimon A."/>
            <person name="Giraud T."/>
            <person name="Brygoo Y."/>
        </authorList>
    </citation>
    <scope>NUCLEOTIDE SEQUENCE [LARGE SCALE GENOMIC DNA]</scope>
    <source>
        <strain evidence="2">FM 013</strain>
    </source>
</reference>
<evidence type="ECO:0000313" key="1">
    <source>
        <dbReference type="EMBL" id="CRL21235.1"/>
    </source>
</evidence>
<accession>A0A0G4P4I3</accession>
<dbReference type="Proteomes" id="UP000053732">
    <property type="component" value="Unassembled WGS sequence"/>
</dbReference>
<dbReference type="EMBL" id="HG793138">
    <property type="protein sequence ID" value="CRL21235.1"/>
    <property type="molecule type" value="Genomic_DNA"/>
</dbReference>
<name>A0A0G4P4I3_PENC3</name>
<organism evidence="1 2">
    <name type="scientific">Penicillium camemberti (strain FM 013)</name>
    <dbReference type="NCBI Taxonomy" id="1429867"/>
    <lineage>
        <taxon>Eukaryota</taxon>
        <taxon>Fungi</taxon>
        <taxon>Dikarya</taxon>
        <taxon>Ascomycota</taxon>
        <taxon>Pezizomycotina</taxon>
        <taxon>Eurotiomycetes</taxon>
        <taxon>Eurotiomycetidae</taxon>
        <taxon>Eurotiales</taxon>
        <taxon>Aspergillaceae</taxon>
        <taxon>Penicillium</taxon>
    </lineage>
</organism>
<gene>
    <name evidence="1" type="ORF">PCAMFM013_S005g000399</name>
</gene>
<sequence>MGVVCGPGVASVTLASVQFTRALDPGVDNGMDSPRPWQRFQCDRTLNRKETRRGNVMYHHPTMSNPPFRARHDERSKITPGFTMFTMSDMLHMATSASTYTFPAQHGMVSPNVDL</sequence>
<protein>
    <submittedName>
        <fullName evidence="1">Str. FM013</fullName>
    </submittedName>
</protein>
<dbReference type="AlphaFoldDB" id="A0A0G4P4I3"/>
<evidence type="ECO:0000313" key="2">
    <source>
        <dbReference type="Proteomes" id="UP000053732"/>
    </source>
</evidence>